<gene>
    <name evidence="2" type="ORF">J2S64_003741</name>
</gene>
<comment type="caution">
    <text evidence="2">The sequence shown here is derived from an EMBL/GenBank/DDBJ whole genome shotgun (WGS) entry which is preliminary data.</text>
</comment>
<evidence type="ECO:0000313" key="2">
    <source>
        <dbReference type="EMBL" id="MDR7360050.1"/>
    </source>
</evidence>
<dbReference type="InterPro" id="IPR011009">
    <property type="entry name" value="Kinase-like_dom_sf"/>
</dbReference>
<dbReference type="InterPro" id="IPR002575">
    <property type="entry name" value="Aminoglycoside_PTrfase"/>
</dbReference>
<reference evidence="2 3" key="1">
    <citation type="submission" date="2023-07" db="EMBL/GenBank/DDBJ databases">
        <title>Sequencing the genomes of 1000 actinobacteria strains.</title>
        <authorList>
            <person name="Klenk H.-P."/>
        </authorList>
    </citation>
    <scope>NUCLEOTIDE SEQUENCE [LARGE SCALE GENOMIC DNA]</scope>
    <source>
        <strain evidence="2 3">DSM 20167</strain>
    </source>
</reference>
<dbReference type="Gene3D" id="3.90.1200.10">
    <property type="match status" value="1"/>
</dbReference>
<proteinExistence type="predicted"/>
<keyword evidence="3" id="KW-1185">Reference proteome</keyword>
<evidence type="ECO:0000313" key="3">
    <source>
        <dbReference type="Proteomes" id="UP001183817"/>
    </source>
</evidence>
<protein>
    <recommendedName>
        <fullName evidence="1">Aminoglycoside phosphotransferase domain-containing protein</fullName>
    </recommendedName>
</protein>
<evidence type="ECO:0000259" key="1">
    <source>
        <dbReference type="Pfam" id="PF01636"/>
    </source>
</evidence>
<dbReference type="SUPFAM" id="SSF56112">
    <property type="entry name" value="Protein kinase-like (PK-like)"/>
    <property type="match status" value="1"/>
</dbReference>
<organism evidence="2 3">
    <name type="scientific">Paeniglutamicibacter sulfureus</name>
    <dbReference type="NCBI Taxonomy" id="43666"/>
    <lineage>
        <taxon>Bacteria</taxon>
        <taxon>Bacillati</taxon>
        <taxon>Actinomycetota</taxon>
        <taxon>Actinomycetes</taxon>
        <taxon>Micrococcales</taxon>
        <taxon>Micrococcaceae</taxon>
        <taxon>Paeniglutamicibacter</taxon>
    </lineage>
</organism>
<feature type="domain" description="Aminoglycoside phosphotransferase" evidence="1">
    <location>
        <begin position="181"/>
        <end position="332"/>
    </location>
</feature>
<dbReference type="Pfam" id="PF01636">
    <property type="entry name" value="APH"/>
    <property type="match status" value="1"/>
</dbReference>
<dbReference type="Proteomes" id="UP001183817">
    <property type="component" value="Unassembled WGS sequence"/>
</dbReference>
<dbReference type="EMBL" id="JAVDYI010000001">
    <property type="protein sequence ID" value="MDR7360050.1"/>
    <property type="molecule type" value="Genomic_DNA"/>
</dbReference>
<sequence length="411" mass="43249">MSASAPGPADAAQLAALAAAVPELVRQLGGSVPIGTWDLEANRLRIQHRPGAGISAMYRMPAGTGFNELGATTEKIAVPGVAATTIGAGPHTPGITVSGWIHPRDPMLPDLACAADRAHVQRTWGEGERLTGLKTVAYRPLRRAVLRATFTTLGPLRIPRTVFLKVGRARAITGLRLRHELLAGTGIPVPAMLGPRTSGILALEAGRGESLGAAIRRHSGADLDPNDFIGLLDALPAGLMQLEARSAWSDSIQRYRQAATLALPHRAAELETLAARIAAHLAASDRGELVPAHGDYYDANILLEAGSISALLDLDSLGPGYRVDDLACLLGHLAILPSLGEKNREAGPALERFGAVFERHVDPRALWARSAGVALTLIAGSRGLGADTWEQVAEARLGTVEELVRRADAFA</sequence>
<name>A0ABU2BN24_9MICC</name>
<dbReference type="RefSeq" id="WP_310292762.1">
    <property type="nucleotide sequence ID" value="NZ_BAAAWO010000001.1"/>
</dbReference>
<accession>A0ABU2BN24</accession>